<evidence type="ECO:0000256" key="4">
    <source>
        <dbReference type="ARBA" id="ARBA00022748"/>
    </source>
</evidence>
<comment type="similarity">
    <text evidence="2">Belongs to the DsbD family.</text>
</comment>
<evidence type="ECO:0000256" key="6">
    <source>
        <dbReference type="ARBA" id="ARBA00023136"/>
    </source>
</evidence>
<feature type="transmembrane region" description="Helical" evidence="7">
    <location>
        <begin position="95"/>
        <end position="115"/>
    </location>
</feature>
<dbReference type="EMBL" id="VFPT01000001">
    <property type="protein sequence ID" value="TQM93271.1"/>
    <property type="molecule type" value="Genomic_DNA"/>
</dbReference>
<keyword evidence="10" id="KW-1185">Reference proteome</keyword>
<evidence type="ECO:0000256" key="2">
    <source>
        <dbReference type="ARBA" id="ARBA00006143"/>
    </source>
</evidence>
<evidence type="ECO:0000259" key="8">
    <source>
        <dbReference type="Pfam" id="PF02683"/>
    </source>
</evidence>
<dbReference type="Proteomes" id="UP000320582">
    <property type="component" value="Unassembled WGS sequence"/>
</dbReference>
<dbReference type="PANTHER" id="PTHR31272">
    <property type="entry name" value="CYTOCHROME C-TYPE BIOGENESIS PROTEIN HI_1454-RELATED"/>
    <property type="match status" value="1"/>
</dbReference>
<proteinExistence type="inferred from homology"/>
<evidence type="ECO:0000256" key="1">
    <source>
        <dbReference type="ARBA" id="ARBA00004141"/>
    </source>
</evidence>
<feature type="domain" description="Cytochrome C biogenesis protein transmembrane" evidence="8">
    <location>
        <begin position="12"/>
        <end position="250"/>
    </location>
</feature>
<sequence>MFGIDVFDVGLIAALMIAFGAGVLSFLSPCVLPIVPPYLAYMGGISMQELTEEGKTSRRAILPALFFFMGLSTVFLLLGFTASTMGHLFLRNAELFGQIAGVVVIAFGLHFLGFFRLMARAVERSLHSANLAAPALLSGSLLSRDIRFDAGDRGGSAFGAYVLGLAFAFGWTPCIGPVLGAILTMAATEATVTRGTAMLGVYALGLGLPFLLAAIFVQRSMGLMSRLKRHMDVIEKVMGLLLLIVGIALVTGAFSAFSWWLLETFPAMQRLG</sequence>
<protein>
    <submittedName>
        <fullName evidence="9">Cytochrome c-type biogenesis protein</fullName>
    </submittedName>
</protein>
<dbReference type="Pfam" id="PF02683">
    <property type="entry name" value="DsbD_TM"/>
    <property type="match status" value="1"/>
</dbReference>
<comment type="subcellular location">
    <subcellularLocation>
        <location evidence="1">Membrane</location>
        <topology evidence="1">Multi-pass membrane protein</topology>
    </subcellularLocation>
</comment>
<keyword evidence="3 7" id="KW-0812">Transmembrane</keyword>
<keyword evidence="5 7" id="KW-1133">Transmembrane helix</keyword>
<feature type="transmembrane region" description="Helical" evidence="7">
    <location>
        <begin position="237"/>
        <end position="262"/>
    </location>
</feature>
<dbReference type="PANTHER" id="PTHR31272:SF4">
    <property type="entry name" value="CYTOCHROME C-TYPE BIOGENESIS PROTEIN HI_1454-RELATED"/>
    <property type="match status" value="1"/>
</dbReference>
<comment type="caution">
    <text evidence="9">The sequence shown here is derived from an EMBL/GenBank/DDBJ whole genome shotgun (WGS) entry which is preliminary data.</text>
</comment>
<dbReference type="GO" id="GO:0017004">
    <property type="term" value="P:cytochrome complex assembly"/>
    <property type="evidence" value="ECO:0007669"/>
    <property type="project" value="UniProtKB-KW"/>
</dbReference>
<keyword evidence="6 7" id="KW-0472">Membrane</keyword>
<evidence type="ECO:0000313" key="9">
    <source>
        <dbReference type="EMBL" id="TQM93271.1"/>
    </source>
</evidence>
<dbReference type="RefSeq" id="WP_142081085.1">
    <property type="nucleotide sequence ID" value="NZ_VFPT01000001.1"/>
</dbReference>
<evidence type="ECO:0000256" key="3">
    <source>
        <dbReference type="ARBA" id="ARBA00022692"/>
    </source>
</evidence>
<evidence type="ECO:0000256" key="5">
    <source>
        <dbReference type="ARBA" id="ARBA00022989"/>
    </source>
</evidence>
<accession>A0A543KDW0</accession>
<evidence type="ECO:0000313" key="10">
    <source>
        <dbReference type="Proteomes" id="UP000320582"/>
    </source>
</evidence>
<organism evidence="9 10">
    <name type="scientific">Roseinatronobacter monicus</name>
    <dbReference type="NCBI Taxonomy" id="393481"/>
    <lineage>
        <taxon>Bacteria</taxon>
        <taxon>Pseudomonadati</taxon>
        <taxon>Pseudomonadota</taxon>
        <taxon>Alphaproteobacteria</taxon>
        <taxon>Rhodobacterales</taxon>
        <taxon>Paracoccaceae</taxon>
        <taxon>Roseinatronobacter</taxon>
    </lineage>
</organism>
<feature type="transmembrane region" description="Helical" evidence="7">
    <location>
        <begin position="12"/>
        <end position="39"/>
    </location>
</feature>
<keyword evidence="4" id="KW-0201">Cytochrome c-type biogenesis</keyword>
<dbReference type="AlphaFoldDB" id="A0A543KDW0"/>
<dbReference type="OrthoDB" id="9803065at2"/>
<evidence type="ECO:0000256" key="7">
    <source>
        <dbReference type="SAM" id="Phobius"/>
    </source>
</evidence>
<feature type="transmembrane region" description="Helical" evidence="7">
    <location>
        <begin position="161"/>
        <end position="187"/>
    </location>
</feature>
<gene>
    <name evidence="9" type="ORF">BD293_1903</name>
</gene>
<dbReference type="GO" id="GO:0016020">
    <property type="term" value="C:membrane"/>
    <property type="evidence" value="ECO:0007669"/>
    <property type="project" value="UniProtKB-SubCell"/>
</dbReference>
<dbReference type="InterPro" id="IPR003834">
    <property type="entry name" value="Cyt_c_assmbl_TM_dom"/>
</dbReference>
<reference evidence="9 10" key="1">
    <citation type="submission" date="2019-06" db="EMBL/GenBank/DDBJ databases">
        <title>Genomic Encyclopedia of Archaeal and Bacterial Type Strains, Phase II (KMG-II): from individual species to whole genera.</title>
        <authorList>
            <person name="Goeker M."/>
        </authorList>
    </citation>
    <scope>NUCLEOTIDE SEQUENCE [LARGE SCALE GENOMIC DNA]</scope>
    <source>
        <strain evidence="9 10">DSM 18423</strain>
    </source>
</reference>
<feature type="transmembrane region" description="Helical" evidence="7">
    <location>
        <begin position="60"/>
        <end position="83"/>
    </location>
</feature>
<dbReference type="InterPro" id="IPR051790">
    <property type="entry name" value="Cytochrome_c-biogenesis_DsbD"/>
</dbReference>
<feature type="transmembrane region" description="Helical" evidence="7">
    <location>
        <begin position="199"/>
        <end position="217"/>
    </location>
</feature>
<name>A0A543KDW0_9RHOB</name>